<feature type="non-terminal residue" evidence="1">
    <location>
        <position position="283"/>
    </location>
</feature>
<dbReference type="GO" id="GO:0000922">
    <property type="term" value="C:spindle pole"/>
    <property type="evidence" value="ECO:0007669"/>
    <property type="project" value="TreeGrafter"/>
</dbReference>
<dbReference type="GO" id="GO:0036064">
    <property type="term" value="C:ciliary basal body"/>
    <property type="evidence" value="ECO:0007669"/>
    <property type="project" value="TreeGrafter"/>
</dbReference>
<dbReference type="PANTHER" id="PTHR44414:SF1">
    <property type="entry name" value="PROTEIN NEDD1"/>
    <property type="match status" value="1"/>
</dbReference>
<accession>A0A1R1Y894</accession>
<gene>
    <name evidence="1" type="ORF">AYI69_g5140</name>
</gene>
<dbReference type="PANTHER" id="PTHR44414">
    <property type="entry name" value="PROTEIN NEDD1"/>
    <property type="match status" value="1"/>
</dbReference>
<dbReference type="SUPFAM" id="SSF50978">
    <property type="entry name" value="WD40 repeat-like"/>
    <property type="match status" value="1"/>
</dbReference>
<dbReference type="GO" id="GO:0007020">
    <property type="term" value="P:microtubule nucleation"/>
    <property type="evidence" value="ECO:0007669"/>
    <property type="project" value="TreeGrafter"/>
</dbReference>
<dbReference type="GO" id="GO:0005737">
    <property type="term" value="C:cytoplasm"/>
    <property type="evidence" value="ECO:0007669"/>
    <property type="project" value="TreeGrafter"/>
</dbReference>
<dbReference type="GO" id="GO:0005814">
    <property type="term" value="C:centriole"/>
    <property type="evidence" value="ECO:0007669"/>
    <property type="project" value="TreeGrafter"/>
</dbReference>
<dbReference type="EMBL" id="LSSM01002104">
    <property type="protein sequence ID" value="OMJ23064.1"/>
    <property type="molecule type" value="Genomic_DNA"/>
</dbReference>
<dbReference type="GO" id="GO:0000278">
    <property type="term" value="P:mitotic cell cycle"/>
    <property type="evidence" value="ECO:0007669"/>
    <property type="project" value="TreeGrafter"/>
</dbReference>
<reference evidence="2" key="1">
    <citation type="submission" date="2017-01" db="EMBL/GenBank/DDBJ databases">
        <authorList>
            <person name="Wang Y."/>
            <person name="White M."/>
            <person name="Kvist S."/>
            <person name="Moncalvo J.-M."/>
        </authorList>
    </citation>
    <scope>NUCLEOTIDE SEQUENCE [LARGE SCALE GENOMIC DNA]</scope>
    <source>
        <strain evidence="2">ID-206-W2</strain>
    </source>
</reference>
<dbReference type="OrthoDB" id="1602884at2759"/>
<comment type="caution">
    <text evidence="1">The sequence shown here is derived from an EMBL/GenBank/DDBJ whole genome shotgun (WGS) entry which is preliminary data.</text>
</comment>
<organism evidence="1 2">
    <name type="scientific">Smittium culicis</name>
    <dbReference type="NCBI Taxonomy" id="133412"/>
    <lineage>
        <taxon>Eukaryota</taxon>
        <taxon>Fungi</taxon>
        <taxon>Fungi incertae sedis</taxon>
        <taxon>Zoopagomycota</taxon>
        <taxon>Kickxellomycotina</taxon>
        <taxon>Harpellomycetes</taxon>
        <taxon>Harpellales</taxon>
        <taxon>Legeriomycetaceae</taxon>
        <taxon>Smittium</taxon>
    </lineage>
</organism>
<protein>
    <submittedName>
        <fullName evidence="1">Uncharacterized protein</fullName>
    </submittedName>
</protein>
<dbReference type="InterPro" id="IPR001680">
    <property type="entry name" value="WD40_rpt"/>
</dbReference>
<dbReference type="Gene3D" id="2.130.10.10">
    <property type="entry name" value="YVTN repeat-like/Quinoprotein amine dehydrogenase"/>
    <property type="match status" value="1"/>
</dbReference>
<dbReference type="InterPro" id="IPR052818">
    <property type="entry name" value="NEDD1_Spindle_Assembly"/>
</dbReference>
<dbReference type="GO" id="GO:0043015">
    <property type="term" value="F:gamma-tubulin binding"/>
    <property type="evidence" value="ECO:0007669"/>
    <property type="project" value="TreeGrafter"/>
</dbReference>
<proteinExistence type="predicted"/>
<dbReference type="Proteomes" id="UP000187429">
    <property type="component" value="Unassembled WGS sequence"/>
</dbReference>
<dbReference type="InterPro" id="IPR036322">
    <property type="entry name" value="WD40_repeat_dom_sf"/>
</dbReference>
<evidence type="ECO:0000313" key="2">
    <source>
        <dbReference type="Proteomes" id="UP000187429"/>
    </source>
</evidence>
<name>A0A1R1Y894_9FUNG</name>
<evidence type="ECO:0000313" key="1">
    <source>
        <dbReference type="EMBL" id="OMJ23064.1"/>
    </source>
</evidence>
<sequence length="283" mass="31889">MPIIAASTNSFVEVWDLSIPRNSKSKLNTIDNSFNGSKIDDDNDIQPTNYGSSSSIFEPFRNNKYKSHVTFSSWLGNGIFYFIPYQLTVYFQYTQYQFLIIFNSAKYPIDILTTNHNSEYISSASSFHPEISFYNRNINVKSSLISIQKEKIKSLQLNSTQNSILLAGGDSGTLQLFDSTYTKSAPLRILPQVHLTPITSIKFSHIFPKIAYSSALDGYICLSDTGNKKSTILAFKSSCPITALEIGDNYGVYTGDIYGKVSFYDARKFSSPIWDRYVGLKQQ</sequence>
<keyword evidence="2" id="KW-1185">Reference proteome</keyword>
<dbReference type="SMART" id="SM00320">
    <property type="entry name" value="WD40"/>
    <property type="match status" value="3"/>
</dbReference>
<dbReference type="InterPro" id="IPR015943">
    <property type="entry name" value="WD40/YVTN_repeat-like_dom_sf"/>
</dbReference>
<dbReference type="AlphaFoldDB" id="A0A1R1Y894"/>